<gene>
    <name evidence="5" type="primary">ghdc</name>
</gene>
<dbReference type="Pfam" id="PF23572">
    <property type="entry name" value="GH3_C"/>
    <property type="match status" value="1"/>
</dbReference>
<name>A0A8M1H7L9_BETSP</name>
<dbReference type="InterPro" id="IPR055377">
    <property type="entry name" value="GH3_M"/>
</dbReference>
<keyword evidence="1" id="KW-0732">Signal</keyword>
<dbReference type="Pfam" id="PF23571">
    <property type="entry name" value="GH3_M"/>
    <property type="match status" value="1"/>
</dbReference>
<dbReference type="RefSeq" id="XP_040924387.1">
    <property type="nucleotide sequence ID" value="XM_041068453.2"/>
</dbReference>
<feature type="domain" description="GH3 middle" evidence="2">
    <location>
        <begin position="458"/>
        <end position="530"/>
    </location>
</feature>
<dbReference type="GO" id="GO:0005737">
    <property type="term" value="C:cytoplasm"/>
    <property type="evidence" value="ECO:0007669"/>
    <property type="project" value="TreeGrafter"/>
</dbReference>
<evidence type="ECO:0000313" key="5">
    <source>
        <dbReference type="RefSeq" id="XP_040924387.1"/>
    </source>
</evidence>
<organism evidence="4 5">
    <name type="scientific">Betta splendens</name>
    <name type="common">Siamese fighting fish</name>
    <dbReference type="NCBI Taxonomy" id="158456"/>
    <lineage>
        <taxon>Eukaryota</taxon>
        <taxon>Metazoa</taxon>
        <taxon>Chordata</taxon>
        <taxon>Craniata</taxon>
        <taxon>Vertebrata</taxon>
        <taxon>Euteleostomi</taxon>
        <taxon>Actinopterygii</taxon>
        <taxon>Neopterygii</taxon>
        <taxon>Teleostei</taxon>
        <taxon>Neoteleostei</taxon>
        <taxon>Acanthomorphata</taxon>
        <taxon>Anabantaria</taxon>
        <taxon>Anabantiformes</taxon>
        <taxon>Anabantoidei</taxon>
        <taxon>Osphronemidae</taxon>
        <taxon>Betta</taxon>
    </lineage>
</organism>
<accession>A0A8M1H7L9</accession>
<dbReference type="InterPro" id="IPR004993">
    <property type="entry name" value="GH3"/>
</dbReference>
<dbReference type="GeneID" id="114846418"/>
<evidence type="ECO:0000313" key="4">
    <source>
        <dbReference type="Proteomes" id="UP000515150"/>
    </source>
</evidence>
<dbReference type="Pfam" id="PF03321">
    <property type="entry name" value="GH3"/>
    <property type="match status" value="1"/>
</dbReference>
<evidence type="ECO:0000259" key="2">
    <source>
        <dbReference type="Pfam" id="PF23571"/>
    </source>
</evidence>
<feature type="domain" description="GH3 C-terminal" evidence="3">
    <location>
        <begin position="550"/>
        <end position="665"/>
    </location>
</feature>
<dbReference type="CTD" id="84514"/>
<protein>
    <submittedName>
        <fullName evidence="5">GH3 domain-containing protein isoform X1</fullName>
    </submittedName>
</protein>
<sequence>MAFSWSRVAPLCLVVLALAVAIVGQNYAPSPAHALVSAAAPPPLTPALGVCVLAGVWLLWRGTGSKAGGGQRTFGGLLRHYAAVKAVRWLGERQRRKLEADARNVTQVQEETLLKRLRKNANTCYGKQYDFRSMNGEKWQTTKPFLSFPANTHIRVLHHTVLLPFTVADALSGSGGFRAHHPVTTYEHYRELIGRVAAGEDKVLIAEEPSLLAVTSGTSGPSAVLLSTEDTNRDFFLQGVAVCLDAMHEAFPATNSLQRTTKFFYTPALRRSESGIPIGTNSSTPSSSRHVLHLYTTPAPALEVPGEKEALYLHLLFALKDPSVGTLESNFASTIFYAFIALQNHWQELVDDIEQGKVSSALALDPRLRARLEALMKPDPQRAAQLRAHFQNGFRGIAKQLWPQLNLVLAVDSGSNQIYGEMLRESYCRGVPFYSPFYAATEGLIGVNLWPQESSRRYVLCPRSMFCEFLPETSLEDASPHTLLMEEVVEGQNYELVITNASGLYRYRIGDIVKVVGFHHKCPIVEFQYRRGQMLNVRGEKVSELLFLGALKKAVGQWPPAQLVDYCCAESGIMGDSIGGSDPHYQVFLELKGVRNLTEEQRYKLDICLQQDSAVYKSFRIKGSIGPMRVQLVAEGAFRELQTQMMASSNTSPNTFKMHRVLHRREDAHFLLGKTIS</sequence>
<dbReference type="PANTHER" id="PTHR31901">
    <property type="entry name" value="GH3 DOMAIN-CONTAINING PROTEIN"/>
    <property type="match status" value="1"/>
</dbReference>
<dbReference type="GO" id="GO:0016881">
    <property type="term" value="F:acid-amino acid ligase activity"/>
    <property type="evidence" value="ECO:0007669"/>
    <property type="project" value="TreeGrafter"/>
</dbReference>
<keyword evidence="4" id="KW-1185">Reference proteome</keyword>
<dbReference type="Proteomes" id="UP000515150">
    <property type="component" value="Chromosome 19"/>
</dbReference>
<dbReference type="AlphaFoldDB" id="A0A8M1H7L9"/>
<reference evidence="5" key="1">
    <citation type="submission" date="2025-08" db="UniProtKB">
        <authorList>
            <consortium name="RefSeq"/>
        </authorList>
    </citation>
    <scope>IDENTIFICATION</scope>
</reference>
<dbReference type="OrthoDB" id="10004661at2759"/>
<feature type="signal peptide" evidence="1">
    <location>
        <begin position="1"/>
        <end position="24"/>
    </location>
</feature>
<dbReference type="PANTHER" id="PTHR31901:SF9">
    <property type="entry name" value="GH3 DOMAIN-CONTAINING PROTEIN"/>
    <property type="match status" value="1"/>
</dbReference>
<evidence type="ECO:0000259" key="3">
    <source>
        <dbReference type="Pfam" id="PF23572"/>
    </source>
</evidence>
<feature type="chain" id="PRO_5035481706" evidence="1">
    <location>
        <begin position="25"/>
        <end position="677"/>
    </location>
</feature>
<proteinExistence type="predicted"/>
<evidence type="ECO:0000256" key="1">
    <source>
        <dbReference type="SAM" id="SignalP"/>
    </source>
</evidence>
<dbReference type="InterPro" id="IPR055378">
    <property type="entry name" value="GH3_C"/>
</dbReference>